<dbReference type="CDD" id="cd16922">
    <property type="entry name" value="HATPase_EvgS-ArcB-TorS-like"/>
    <property type="match status" value="1"/>
</dbReference>
<dbReference type="SMART" id="SM00388">
    <property type="entry name" value="HisKA"/>
    <property type="match status" value="1"/>
</dbReference>
<dbReference type="InterPro" id="IPR003661">
    <property type="entry name" value="HisK_dim/P_dom"/>
</dbReference>
<dbReference type="EC" id="2.7.13.3" evidence="2"/>
<protein>
    <recommendedName>
        <fullName evidence="2">histidine kinase</fullName>
        <ecNumber evidence="2">2.7.13.3</ecNumber>
    </recommendedName>
</protein>
<dbReference type="GO" id="GO:0000155">
    <property type="term" value="F:phosphorelay sensor kinase activity"/>
    <property type="evidence" value="ECO:0007669"/>
    <property type="project" value="InterPro"/>
</dbReference>
<keyword evidence="9" id="KW-1185">Reference proteome</keyword>
<proteinExistence type="predicted"/>
<keyword evidence="6" id="KW-0175">Coiled coil</keyword>
<sequence>MSEAAQDVLIGQLERELAYYRRECNDLGARLLRLQEEQSQTFREARRSRTVVKLTREAYRLADGDHPPDEIGVPMLEIIIENALCDGAALLQVEPDGETFRVTHAIGAGAEGPRHPVTIPSPPEFFFTTARTPMEPLAYGLTGILRLPYILWAHDRHAGRALILGNRSESNVSRPFEAGDQEFIEAALSVYIDLMLRKETQFALRGAMAAAERASAARARFLATLTHELRTPLNAIIGYSEMMVPGSRYDPAPADRGRYMELILEAAQYLLKLSDGILDYSYLEQALPSLAPEWLPAEEMLVGTAALVSGEGRSRGVVLRAAPIAEGLELCIDPLRFRQVLHNLLGNAVKFTGAGGLVEVMAETTPDGGAAVIVRDSGVGMQPQDIPRALEPFQQLDPSASRSFGGAGLGLPIARRLVEAHGGELLLESVPGQGTTATIRLPPSRVRLKQD</sequence>
<dbReference type="InterPro" id="IPR036097">
    <property type="entry name" value="HisK_dim/P_sf"/>
</dbReference>
<dbReference type="SUPFAM" id="SSF47384">
    <property type="entry name" value="Homodimeric domain of signal transducing histidine kinase"/>
    <property type="match status" value="1"/>
</dbReference>
<keyword evidence="5 8" id="KW-0418">Kinase</keyword>
<evidence type="ECO:0000313" key="9">
    <source>
        <dbReference type="Proteomes" id="UP000295023"/>
    </source>
</evidence>
<reference evidence="8 9" key="1">
    <citation type="submission" date="2019-03" db="EMBL/GenBank/DDBJ databases">
        <title>Paracraurococcus aquatilis NE82 genome sequence.</title>
        <authorList>
            <person name="Zhao Y."/>
            <person name="Du Z."/>
        </authorList>
    </citation>
    <scope>NUCLEOTIDE SEQUENCE [LARGE SCALE GENOMIC DNA]</scope>
    <source>
        <strain evidence="8 9">NE82</strain>
    </source>
</reference>
<evidence type="ECO:0000256" key="6">
    <source>
        <dbReference type="SAM" id="Coils"/>
    </source>
</evidence>
<evidence type="ECO:0000256" key="2">
    <source>
        <dbReference type="ARBA" id="ARBA00012438"/>
    </source>
</evidence>
<evidence type="ECO:0000256" key="1">
    <source>
        <dbReference type="ARBA" id="ARBA00000085"/>
    </source>
</evidence>
<comment type="caution">
    <text evidence="8">The sequence shown here is derived from an EMBL/GenBank/DDBJ whole genome shotgun (WGS) entry which is preliminary data.</text>
</comment>
<dbReference type="Pfam" id="PF02518">
    <property type="entry name" value="HATPase_c"/>
    <property type="match status" value="1"/>
</dbReference>
<dbReference type="RefSeq" id="WP_132293319.1">
    <property type="nucleotide sequence ID" value="NZ_SKBM01000021.1"/>
</dbReference>
<dbReference type="AlphaFoldDB" id="A0A4R4DA81"/>
<feature type="domain" description="Histidine kinase" evidence="7">
    <location>
        <begin position="224"/>
        <end position="445"/>
    </location>
</feature>
<keyword evidence="3" id="KW-0597">Phosphoprotein</keyword>
<evidence type="ECO:0000313" key="8">
    <source>
        <dbReference type="EMBL" id="TCZ56761.1"/>
    </source>
</evidence>
<dbReference type="CDD" id="cd00082">
    <property type="entry name" value="HisKA"/>
    <property type="match status" value="1"/>
</dbReference>
<dbReference type="OrthoDB" id="8477705at2"/>
<dbReference type="Gene3D" id="1.10.287.130">
    <property type="match status" value="1"/>
</dbReference>
<dbReference type="SUPFAM" id="SSF55874">
    <property type="entry name" value="ATPase domain of HSP90 chaperone/DNA topoisomerase II/histidine kinase"/>
    <property type="match status" value="1"/>
</dbReference>
<dbReference type="PROSITE" id="PS50109">
    <property type="entry name" value="HIS_KIN"/>
    <property type="match status" value="1"/>
</dbReference>
<dbReference type="PANTHER" id="PTHR43047">
    <property type="entry name" value="TWO-COMPONENT HISTIDINE PROTEIN KINASE"/>
    <property type="match status" value="1"/>
</dbReference>
<dbReference type="InterPro" id="IPR005467">
    <property type="entry name" value="His_kinase_dom"/>
</dbReference>
<gene>
    <name evidence="8" type="ORF">EXY23_19445</name>
</gene>
<feature type="coiled-coil region" evidence="6">
    <location>
        <begin position="10"/>
        <end position="37"/>
    </location>
</feature>
<organism evidence="8 9">
    <name type="scientific">Roseicella aquatilis</name>
    <dbReference type="NCBI Taxonomy" id="2527868"/>
    <lineage>
        <taxon>Bacteria</taxon>
        <taxon>Pseudomonadati</taxon>
        <taxon>Pseudomonadota</taxon>
        <taxon>Alphaproteobacteria</taxon>
        <taxon>Acetobacterales</taxon>
        <taxon>Roseomonadaceae</taxon>
        <taxon>Roseicella</taxon>
    </lineage>
</organism>
<evidence type="ECO:0000256" key="5">
    <source>
        <dbReference type="ARBA" id="ARBA00022777"/>
    </source>
</evidence>
<evidence type="ECO:0000259" key="7">
    <source>
        <dbReference type="PROSITE" id="PS50109"/>
    </source>
</evidence>
<dbReference type="Pfam" id="PF00512">
    <property type="entry name" value="HisKA"/>
    <property type="match status" value="1"/>
</dbReference>
<evidence type="ECO:0000256" key="4">
    <source>
        <dbReference type="ARBA" id="ARBA00022679"/>
    </source>
</evidence>
<dbReference type="PRINTS" id="PR00344">
    <property type="entry name" value="BCTRLSENSOR"/>
</dbReference>
<dbReference type="InterPro" id="IPR036890">
    <property type="entry name" value="HATPase_C_sf"/>
</dbReference>
<evidence type="ECO:0000256" key="3">
    <source>
        <dbReference type="ARBA" id="ARBA00022553"/>
    </source>
</evidence>
<dbReference type="InterPro" id="IPR003594">
    <property type="entry name" value="HATPase_dom"/>
</dbReference>
<name>A0A4R4DA81_9PROT</name>
<dbReference type="Gene3D" id="3.30.565.10">
    <property type="entry name" value="Histidine kinase-like ATPase, C-terminal domain"/>
    <property type="match status" value="1"/>
</dbReference>
<dbReference type="SMART" id="SM00387">
    <property type="entry name" value="HATPase_c"/>
    <property type="match status" value="1"/>
</dbReference>
<dbReference type="PANTHER" id="PTHR43047:SF64">
    <property type="entry name" value="HISTIDINE KINASE CONTAINING CHEY-HOMOLOGOUS RECEIVER DOMAIN AND PAS DOMAIN-RELATED"/>
    <property type="match status" value="1"/>
</dbReference>
<comment type="catalytic activity">
    <reaction evidence="1">
        <text>ATP + protein L-histidine = ADP + protein N-phospho-L-histidine.</text>
        <dbReference type="EC" id="2.7.13.3"/>
    </reaction>
</comment>
<dbReference type="Proteomes" id="UP000295023">
    <property type="component" value="Unassembled WGS sequence"/>
</dbReference>
<keyword evidence="4" id="KW-0808">Transferase</keyword>
<accession>A0A4R4DA81</accession>
<dbReference type="EMBL" id="SKBM01000021">
    <property type="protein sequence ID" value="TCZ56761.1"/>
    <property type="molecule type" value="Genomic_DNA"/>
</dbReference>
<dbReference type="InterPro" id="IPR004358">
    <property type="entry name" value="Sig_transdc_His_kin-like_C"/>
</dbReference>